<dbReference type="RefSeq" id="WP_310341682.1">
    <property type="nucleotide sequence ID" value="NZ_JAVDXQ010000001.1"/>
</dbReference>
<keyword evidence="1" id="KW-0812">Transmembrane</keyword>
<comment type="caution">
    <text evidence="2">The sequence shown here is derived from an EMBL/GenBank/DDBJ whole genome shotgun (WGS) entry which is preliminary data.</text>
</comment>
<proteinExistence type="predicted"/>
<dbReference type="Proteomes" id="UP001180536">
    <property type="component" value="Unassembled WGS sequence"/>
</dbReference>
<name>A0ABU1Z432_9BURK</name>
<keyword evidence="1" id="KW-0472">Membrane</keyword>
<sequence>MLDTQSIGSKSAAAAAHVTPTSMGTAASAGDPLNPDSTFSGAVSSALLYSIAYLAVAAVGSLAEGTEDGYRALYAGAGLDAYGDGALSRLRRRPV</sequence>
<feature type="transmembrane region" description="Helical" evidence="1">
    <location>
        <begin position="42"/>
        <end position="63"/>
    </location>
</feature>
<reference evidence="2 3" key="1">
    <citation type="submission" date="2023-07" db="EMBL/GenBank/DDBJ databases">
        <title>Sorghum-associated microbial communities from plants grown in Nebraska, USA.</title>
        <authorList>
            <person name="Schachtman D."/>
        </authorList>
    </citation>
    <scope>NUCLEOTIDE SEQUENCE [LARGE SCALE GENOMIC DNA]</scope>
    <source>
        <strain evidence="2 3">BE310</strain>
    </source>
</reference>
<keyword evidence="1" id="KW-1133">Transmembrane helix</keyword>
<evidence type="ECO:0000256" key="1">
    <source>
        <dbReference type="SAM" id="Phobius"/>
    </source>
</evidence>
<evidence type="ECO:0000313" key="3">
    <source>
        <dbReference type="Proteomes" id="UP001180536"/>
    </source>
</evidence>
<dbReference type="EMBL" id="JAVDXQ010000001">
    <property type="protein sequence ID" value="MDR7295376.1"/>
    <property type="molecule type" value="Genomic_DNA"/>
</dbReference>
<accession>A0ABU1Z432</accession>
<organism evidence="2 3">
    <name type="scientific">Pelomonas aquatica</name>
    <dbReference type="NCBI Taxonomy" id="431058"/>
    <lineage>
        <taxon>Bacteria</taxon>
        <taxon>Pseudomonadati</taxon>
        <taxon>Pseudomonadota</taxon>
        <taxon>Betaproteobacteria</taxon>
        <taxon>Burkholderiales</taxon>
        <taxon>Sphaerotilaceae</taxon>
        <taxon>Roseateles</taxon>
    </lineage>
</organism>
<keyword evidence="3" id="KW-1185">Reference proteome</keyword>
<protein>
    <submittedName>
        <fullName evidence="2">Uncharacterized protein</fullName>
    </submittedName>
</protein>
<gene>
    <name evidence="2" type="ORF">J2X16_000697</name>
</gene>
<evidence type="ECO:0000313" key="2">
    <source>
        <dbReference type="EMBL" id="MDR7295376.1"/>
    </source>
</evidence>